<reference evidence="4 5" key="1">
    <citation type="submission" date="2023-08" db="EMBL/GenBank/DDBJ databases">
        <title>Annotated Genome Sequence of Vanrija albida AlHP1.</title>
        <authorList>
            <person name="Herzog R."/>
        </authorList>
    </citation>
    <scope>NUCLEOTIDE SEQUENCE [LARGE SCALE GENOMIC DNA]</scope>
    <source>
        <strain evidence="4 5">AlHP1</strain>
    </source>
</reference>
<organism evidence="4 5">
    <name type="scientific">Vanrija albida</name>
    <dbReference type="NCBI Taxonomy" id="181172"/>
    <lineage>
        <taxon>Eukaryota</taxon>
        <taxon>Fungi</taxon>
        <taxon>Dikarya</taxon>
        <taxon>Basidiomycota</taxon>
        <taxon>Agaricomycotina</taxon>
        <taxon>Tremellomycetes</taxon>
        <taxon>Trichosporonales</taxon>
        <taxon>Trichosporonaceae</taxon>
        <taxon>Vanrija</taxon>
    </lineage>
</organism>
<dbReference type="Proteomes" id="UP001565368">
    <property type="component" value="Unassembled WGS sequence"/>
</dbReference>
<accession>A0ABR3PZW6</accession>
<proteinExistence type="predicted"/>
<evidence type="ECO:0000259" key="3">
    <source>
        <dbReference type="Pfam" id="PF00188"/>
    </source>
</evidence>
<dbReference type="InterPro" id="IPR014044">
    <property type="entry name" value="CAP_dom"/>
</dbReference>
<dbReference type="Gene3D" id="3.40.33.10">
    <property type="entry name" value="CAP"/>
    <property type="match status" value="1"/>
</dbReference>
<sequence>MKFAPVLLLALVSAATAAPAPAKCRPAKHQELPSGSGAGGSQPSDAAGAKPGSGPGNSTETTTPVPGKNTNATTGAPVDNVYPPAPVTNQTWFTDPDVVPTLPPIIGHHPNVTGIVAPEGSVGINPSGGIPPDDPLAKLMIERINLWRSIYKAPPMTWNQSVSGFAVEYARRCKFQHFLGDNGRTWMNGEVLIGGGPIKDADLSWGVKRWIDAWMTEGEKWDYKAQKGEGTGHWEILTDPLPKIQVGCGWQECGNIYCDTWRFGWPDEHYPKYVDHVPPQIEVPWKEYEDPLAS</sequence>
<dbReference type="EMBL" id="JBBXJM010000004">
    <property type="protein sequence ID" value="KAL1407984.1"/>
    <property type="molecule type" value="Genomic_DNA"/>
</dbReference>
<evidence type="ECO:0000313" key="4">
    <source>
        <dbReference type="EMBL" id="KAL1407984.1"/>
    </source>
</evidence>
<evidence type="ECO:0000313" key="5">
    <source>
        <dbReference type="Proteomes" id="UP001565368"/>
    </source>
</evidence>
<gene>
    <name evidence="4" type="ORF">Q8F55_004781</name>
</gene>
<dbReference type="GeneID" id="95985824"/>
<feature type="chain" id="PRO_5045201873" description="SCP domain-containing protein" evidence="2">
    <location>
        <begin position="18"/>
        <end position="294"/>
    </location>
</feature>
<feature type="signal peptide" evidence="2">
    <location>
        <begin position="1"/>
        <end position="17"/>
    </location>
</feature>
<dbReference type="SUPFAM" id="SSF55797">
    <property type="entry name" value="PR-1-like"/>
    <property type="match status" value="1"/>
</dbReference>
<dbReference type="InterPro" id="IPR035940">
    <property type="entry name" value="CAP_sf"/>
</dbReference>
<evidence type="ECO:0000256" key="2">
    <source>
        <dbReference type="SAM" id="SignalP"/>
    </source>
</evidence>
<evidence type="ECO:0000256" key="1">
    <source>
        <dbReference type="SAM" id="MobiDB-lite"/>
    </source>
</evidence>
<feature type="region of interest" description="Disordered" evidence="1">
    <location>
        <begin position="18"/>
        <end position="89"/>
    </location>
</feature>
<dbReference type="RefSeq" id="XP_069207928.1">
    <property type="nucleotide sequence ID" value="XM_069353286.1"/>
</dbReference>
<protein>
    <recommendedName>
        <fullName evidence="3">SCP domain-containing protein</fullName>
    </recommendedName>
</protein>
<feature type="compositionally biased region" description="Polar residues" evidence="1">
    <location>
        <begin position="56"/>
        <end position="74"/>
    </location>
</feature>
<keyword evidence="2" id="KW-0732">Signal</keyword>
<dbReference type="Pfam" id="PF00188">
    <property type="entry name" value="CAP"/>
    <property type="match status" value="1"/>
</dbReference>
<comment type="caution">
    <text evidence="4">The sequence shown here is derived from an EMBL/GenBank/DDBJ whole genome shotgun (WGS) entry which is preliminary data.</text>
</comment>
<name>A0ABR3PZW6_9TREE</name>
<keyword evidence="5" id="KW-1185">Reference proteome</keyword>
<feature type="domain" description="SCP" evidence="3">
    <location>
        <begin position="142"/>
        <end position="256"/>
    </location>
</feature>